<keyword evidence="16" id="KW-0675">Receptor</keyword>
<feature type="domain" description="TonB-dependent receptor-like beta-barrel" evidence="14">
    <location>
        <begin position="337"/>
        <end position="807"/>
    </location>
</feature>
<dbReference type="RefSeq" id="WP_223676262.1">
    <property type="nucleotide sequence ID" value="NZ_JAINZW010000004.1"/>
</dbReference>
<evidence type="ECO:0000256" key="3">
    <source>
        <dbReference type="ARBA" id="ARBA00022452"/>
    </source>
</evidence>
<evidence type="ECO:0000256" key="11">
    <source>
        <dbReference type="PROSITE-ProRule" id="PRU01360"/>
    </source>
</evidence>
<dbReference type="SUPFAM" id="SSF56935">
    <property type="entry name" value="Porins"/>
    <property type="match status" value="1"/>
</dbReference>
<dbReference type="Pfam" id="PF00593">
    <property type="entry name" value="TonB_dep_Rec_b-barrel"/>
    <property type="match status" value="1"/>
</dbReference>
<evidence type="ECO:0000256" key="6">
    <source>
        <dbReference type="ARBA" id="ARBA00023004"/>
    </source>
</evidence>
<evidence type="ECO:0000313" key="16">
    <source>
        <dbReference type="EMBL" id="MBZ4039807.1"/>
    </source>
</evidence>
<evidence type="ECO:0000256" key="9">
    <source>
        <dbReference type="ARBA" id="ARBA00023136"/>
    </source>
</evidence>
<dbReference type="Pfam" id="PF07715">
    <property type="entry name" value="Plug"/>
    <property type="match status" value="1"/>
</dbReference>
<evidence type="ECO:0000256" key="5">
    <source>
        <dbReference type="ARBA" id="ARBA00022692"/>
    </source>
</evidence>
<name>A0ABS7T7E8_9GAMM</name>
<keyword evidence="4" id="KW-0410">Iron transport</keyword>
<dbReference type="PROSITE" id="PS52016">
    <property type="entry name" value="TONB_DEPENDENT_REC_3"/>
    <property type="match status" value="1"/>
</dbReference>
<keyword evidence="5 11" id="KW-0812">Transmembrane</keyword>
<keyword evidence="17" id="KW-1185">Reference proteome</keyword>
<proteinExistence type="inferred from homology"/>
<evidence type="ECO:0000256" key="2">
    <source>
        <dbReference type="ARBA" id="ARBA00022448"/>
    </source>
</evidence>
<comment type="subcellular location">
    <subcellularLocation>
        <location evidence="1 11">Cell outer membrane</location>
        <topology evidence="1 11">Multi-pass membrane protein</topology>
    </subcellularLocation>
</comment>
<organism evidence="16 17">
    <name type="scientific">Novilysobacter selenitireducens</name>
    <dbReference type="NCBI Taxonomy" id="2872639"/>
    <lineage>
        <taxon>Bacteria</taxon>
        <taxon>Pseudomonadati</taxon>
        <taxon>Pseudomonadota</taxon>
        <taxon>Gammaproteobacteria</taxon>
        <taxon>Lysobacterales</taxon>
        <taxon>Lysobacteraceae</taxon>
        <taxon>Novilysobacter</taxon>
    </lineage>
</organism>
<protein>
    <submittedName>
        <fullName evidence="16">TonB-dependent receptor</fullName>
    </submittedName>
</protein>
<evidence type="ECO:0000313" key="17">
    <source>
        <dbReference type="Proteomes" id="UP001430954"/>
    </source>
</evidence>
<dbReference type="InterPro" id="IPR012910">
    <property type="entry name" value="Plug_dom"/>
</dbReference>
<comment type="caution">
    <text evidence="16">The sequence shown here is derived from an EMBL/GenBank/DDBJ whole genome shotgun (WGS) entry which is preliminary data.</text>
</comment>
<feature type="domain" description="TonB-dependent receptor plug" evidence="15">
    <location>
        <begin position="55"/>
        <end position="163"/>
    </location>
</feature>
<keyword evidence="8 12" id="KW-0798">TonB box</keyword>
<dbReference type="InterPro" id="IPR036942">
    <property type="entry name" value="Beta-barrel_TonB_sf"/>
</dbReference>
<evidence type="ECO:0000256" key="10">
    <source>
        <dbReference type="ARBA" id="ARBA00023237"/>
    </source>
</evidence>
<evidence type="ECO:0000259" key="15">
    <source>
        <dbReference type="Pfam" id="PF07715"/>
    </source>
</evidence>
<evidence type="ECO:0000259" key="14">
    <source>
        <dbReference type="Pfam" id="PF00593"/>
    </source>
</evidence>
<keyword evidence="6" id="KW-0408">Iron</keyword>
<dbReference type="EMBL" id="JAINZW010000004">
    <property type="protein sequence ID" value="MBZ4039807.1"/>
    <property type="molecule type" value="Genomic_DNA"/>
</dbReference>
<dbReference type="InterPro" id="IPR000531">
    <property type="entry name" value="Beta-barrel_TonB"/>
</dbReference>
<keyword evidence="7" id="KW-0406">Ion transport</keyword>
<accession>A0ABS7T7E8</accession>
<evidence type="ECO:0000256" key="8">
    <source>
        <dbReference type="ARBA" id="ARBA00023077"/>
    </source>
</evidence>
<keyword evidence="3 11" id="KW-1134">Transmembrane beta strand</keyword>
<keyword evidence="9 11" id="KW-0472">Membrane</keyword>
<sequence>MLVVAVAAVLGTMVAAPLYAQEAANVAAQAGQEDEEEATTLAGLTVTAQKREEALQDVPISITALPEQLLLDTGVRDVKDLQVLVPGLTVTSTQSEAQTTARIRGIGTVGDNAGLESSVGVVIDGVYRPRNGVGFGDLGEIERIEVLKGPQGTVFGKNTSAGVINVITKRPDYTTRVEGELTVGNYNALGVAGSLNAPIGENAAFRVYAAKRKRDGFMDVRTGGGPRRETEDYDQNFHSLRGQLLLEPSDTLDINFIADFTSREENCCTGVTVVRGGTAAIIDALSPDEGVAPVADPFARTAWSNRSTEQDIKDKGISMEANWITPWFGDAVLTSVSAYREWEAINGLDFDFSSADLLYRNAERDESLTAFETTTQEFRLTGATDSIDWMVGAFYSNEDLNRNETYRIGGAYEPYLSIALLSLVNPALGQRPDAPLFLSDATGLPPGTVFAGFGADDTYRQNAESLALFTNNTWHATDALDLTLGLRYTSEDKALDSAYSNPNGSPGCSAMLSPEGQARIAQALLSRGVPAAALPSVIPQVIGYGCLPWANPLHNGRASRQEREEKEWSGTLKAAYRWNDTWMTYASAARGYKAGGFNLDRVQSNTGLSSGTAGIVPVADTSFPGEFVDSYELGAKTTWAGGNLLVNATLFHQTYEDFQLNSFLGTSFVVRSIPEVVSQGIDTEVLWNTGFDGLSFQGGVTYADTRYGDEVPGPDFVEPTGALYKLPGSRVSFAPLWSTSGAVTYEWGFGADLVGRFNLGAKYMSEFNTGSDLDVEKVQEGYTVVNARLGFGARDRSWMVELWGQNITDEEYYQVGFDAPLQNVSPVPGNPFNSYNAFPGAPATYGVTLRVMY</sequence>
<evidence type="ECO:0000256" key="7">
    <source>
        <dbReference type="ARBA" id="ARBA00023065"/>
    </source>
</evidence>
<evidence type="ECO:0000256" key="12">
    <source>
        <dbReference type="RuleBase" id="RU003357"/>
    </source>
</evidence>
<keyword evidence="13" id="KW-0732">Signal</keyword>
<keyword evidence="2 11" id="KW-0813">Transport</keyword>
<evidence type="ECO:0000256" key="4">
    <source>
        <dbReference type="ARBA" id="ARBA00022496"/>
    </source>
</evidence>
<reference evidence="16 17" key="1">
    <citation type="submission" date="2021-09" db="EMBL/GenBank/DDBJ databases">
        <title>Lysobacter sp. 13A isolated from the river sediment.</title>
        <authorList>
            <person name="Liu H."/>
            <person name="Li S."/>
            <person name="Mao S."/>
        </authorList>
    </citation>
    <scope>NUCLEOTIDE SEQUENCE [LARGE SCALE GENOMIC DNA]</scope>
    <source>
        <strain evidence="16 17">13A</strain>
    </source>
</reference>
<dbReference type="Gene3D" id="2.40.170.20">
    <property type="entry name" value="TonB-dependent receptor, beta-barrel domain"/>
    <property type="match status" value="2"/>
</dbReference>
<feature type="chain" id="PRO_5046190122" evidence="13">
    <location>
        <begin position="21"/>
        <end position="853"/>
    </location>
</feature>
<keyword evidence="10 11" id="KW-0998">Cell outer membrane</keyword>
<dbReference type="Proteomes" id="UP001430954">
    <property type="component" value="Unassembled WGS sequence"/>
</dbReference>
<dbReference type="PANTHER" id="PTHR32552:SF81">
    <property type="entry name" value="TONB-DEPENDENT OUTER MEMBRANE RECEPTOR"/>
    <property type="match status" value="1"/>
</dbReference>
<evidence type="ECO:0000256" key="1">
    <source>
        <dbReference type="ARBA" id="ARBA00004571"/>
    </source>
</evidence>
<dbReference type="InterPro" id="IPR039426">
    <property type="entry name" value="TonB-dep_rcpt-like"/>
</dbReference>
<evidence type="ECO:0000256" key="13">
    <source>
        <dbReference type="SAM" id="SignalP"/>
    </source>
</evidence>
<feature type="signal peptide" evidence="13">
    <location>
        <begin position="1"/>
        <end position="20"/>
    </location>
</feature>
<comment type="similarity">
    <text evidence="11 12">Belongs to the TonB-dependent receptor family.</text>
</comment>
<dbReference type="PANTHER" id="PTHR32552">
    <property type="entry name" value="FERRICHROME IRON RECEPTOR-RELATED"/>
    <property type="match status" value="1"/>
</dbReference>
<gene>
    <name evidence="16" type="ORF">K6753_09695</name>
</gene>